<keyword evidence="1" id="KW-0945">Host-virus interaction</keyword>
<protein>
    <recommendedName>
        <fullName evidence="3">BAH domain-containing protein</fullName>
    </recommendedName>
</protein>
<feature type="compositionally biased region" description="Basic and acidic residues" evidence="2">
    <location>
        <begin position="1422"/>
        <end position="1433"/>
    </location>
</feature>
<dbReference type="KEGG" id="mis:MICPUN_63885"/>
<evidence type="ECO:0000256" key="1">
    <source>
        <dbReference type="ARBA" id="ARBA00022581"/>
    </source>
</evidence>
<dbReference type="Pfam" id="PF01426">
    <property type="entry name" value="BAH"/>
    <property type="match status" value="1"/>
</dbReference>
<dbReference type="PANTHER" id="PTHR13037:SF24">
    <property type="entry name" value="POLYCOMB PROTEIN PCL-RELATED"/>
    <property type="match status" value="1"/>
</dbReference>
<feature type="region of interest" description="Disordered" evidence="2">
    <location>
        <begin position="1652"/>
        <end position="1671"/>
    </location>
</feature>
<feature type="compositionally biased region" description="Pro residues" evidence="2">
    <location>
        <begin position="777"/>
        <end position="787"/>
    </location>
</feature>
<feature type="compositionally biased region" description="Basic and acidic residues" evidence="2">
    <location>
        <begin position="1369"/>
        <end position="1388"/>
    </location>
</feature>
<dbReference type="CDD" id="cd04370">
    <property type="entry name" value="BAH"/>
    <property type="match status" value="1"/>
</dbReference>
<feature type="compositionally biased region" description="Basic and acidic residues" evidence="2">
    <location>
        <begin position="150"/>
        <end position="168"/>
    </location>
</feature>
<dbReference type="RefSeq" id="XP_002506075.1">
    <property type="nucleotide sequence ID" value="XM_002506029.1"/>
</dbReference>
<feature type="compositionally biased region" description="Low complexity" evidence="2">
    <location>
        <begin position="193"/>
        <end position="205"/>
    </location>
</feature>
<feature type="region of interest" description="Disordered" evidence="2">
    <location>
        <begin position="555"/>
        <end position="825"/>
    </location>
</feature>
<feature type="compositionally biased region" description="Basic and acidic residues" evidence="2">
    <location>
        <begin position="421"/>
        <end position="442"/>
    </location>
</feature>
<feature type="region of interest" description="Disordered" evidence="2">
    <location>
        <begin position="137"/>
        <end position="222"/>
    </location>
</feature>
<dbReference type="GeneID" id="8249004"/>
<feature type="domain" description="BAH" evidence="3">
    <location>
        <begin position="265"/>
        <end position="390"/>
    </location>
</feature>
<dbReference type="Gene3D" id="2.30.30.490">
    <property type="match status" value="1"/>
</dbReference>
<evidence type="ECO:0000313" key="4">
    <source>
        <dbReference type="EMBL" id="ACO67333.1"/>
    </source>
</evidence>
<organism evidence="4 5">
    <name type="scientific">Micromonas commoda (strain RCC299 / NOUM17 / CCMP2709)</name>
    <name type="common">Picoplanktonic green alga</name>
    <dbReference type="NCBI Taxonomy" id="296587"/>
    <lineage>
        <taxon>Eukaryota</taxon>
        <taxon>Viridiplantae</taxon>
        <taxon>Chlorophyta</taxon>
        <taxon>Mamiellophyceae</taxon>
        <taxon>Mamiellales</taxon>
        <taxon>Mamiellaceae</taxon>
        <taxon>Micromonas</taxon>
    </lineage>
</organism>
<feature type="region of interest" description="Disordered" evidence="2">
    <location>
        <begin position="1348"/>
        <end position="1446"/>
    </location>
</feature>
<dbReference type="InterPro" id="IPR043151">
    <property type="entry name" value="BAH_sf"/>
</dbReference>
<keyword evidence="5" id="KW-1185">Reference proteome</keyword>
<feature type="compositionally biased region" description="Basic and acidic residues" evidence="2">
    <location>
        <begin position="580"/>
        <end position="595"/>
    </location>
</feature>
<feature type="compositionally biased region" description="Low complexity" evidence="2">
    <location>
        <begin position="1566"/>
        <end position="1575"/>
    </location>
</feature>
<feature type="compositionally biased region" description="Polar residues" evidence="2">
    <location>
        <begin position="851"/>
        <end position="867"/>
    </location>
</feature>
<feature type="compositionally biased region" description="Pro residues" evidence="2">
    <location>
        <begin position="682"/>
        <end position="693"/>
    </location>
</feature>
<feature type="compositionally biased region" description="Basic and acidic residues" evidence="2">
    <location>
        <begin position="1397"/>
        <end position="1413"/>
    </location>
</feature>
<feature type="region of interest" description="Disordered" evidence="2">
    <location>
        <begin position="408"/>
        <end position="457"/>
    </location>
</feature>
<dbReference type="PROSITE" id="PS51038">
    <property type="entry name" value="BAH"/>
    <property type="match status" value="1"/>
</dbReference>
<dbReference type="EMBL" id="CP001332">
    <property type="protein sequence ID" value="ACO67333.1"/>
    <property type="molecule type" value="Genomic_DNA"/>
</dbReference>
<sequence length="1691" mass="182850">MGLVGAAGPSAMAKLKGAMAKLCATPGDPKTDVLVVIASRLIMNDGNGITPADVIAAAQVPPANDWIATAFDGKKINPDMVKTALSQAKQHFKVTSGFYEMIGWPLPRRVECGVSAEFDPDPRLGRDLVDDVVAWREEKPAGGRGRGKHHLGDTNDEHEDRVSKMGGDKKRRKTAPAESRKPGPKAKAKAKASKPSEPKAAARAPTPQPQSESESEEEILDVDPGNITSKIKFIGAPRKGGVYRNRTYYDGFQTIINKAGKIHRLVYNTGDCVYAMPGDPSEDMYLAQIDSVFADDSGQYVDCVWLERAGDVKNMVDGGTWKEMKCAPNEVFLCTTVNANPIQSIEGKATILSPEEFKAADHKKHEKDGENVFVCRRALVVKASKKKGAKKGNNMSFPEVRKVSGKGFQVVGLGPKKPKGRLRDASLGKRRDEPDPPPKSDALKGVPKGGGGAAYRAQVERQRLRRIEAPRPRGDAWGVYESAHPRGDGASKRVADVLASARASPKNPEAPRAILKREGYTSSVFLPPTAHPGADVERTASPGRRYRVMPVLLSRVTSPSQGPPPEDTSILCDVSAGESSPERAEEDASRDDDGGRFPNTPIVATPSGSGRFNAVTDDDRPATGDASGTSPAFAGFRSTYVRPSPSPGGVARARARTPGSATSHQSESHTEFYERVTGQPFPKSPDPEAPSPTPVSTRTAGTVLGGNGSGRDGGNGSSGPTPSAFLFDGSPEAVDLGTPERSGAVRSVPSEPAEDPTETPAPAPMRISAAMPRVHPEPTPEPTPEPNKPGSSPAKRQTPEFLPRRRHPRFEPSKLPPPIGGTLSLVDRIRSDGDEVMAAEFMETVAPAFSPATSTRSGPDRSNVSGNRSGGRRVAFDVASSPPSRMRNLSDACRKPVGHRDPTRFTPSPARYGTAATRAAKARALSERSAARRKSALAATVLVDARRLRRLEAKSPRARYVAATRGDGLDASVDPEDDAGGAGTCMDASFDDDTQGLGTTTNLGQSDRRVREIAAVIRALDESASPNAVTDAARMMAQAAAKAAHAEAERRALMEDKHARKAISRMTRHRLRAWRQTAATARLARACASKWRVKARRGADLDRKKVAVATKALFGWTHRKWQAGFTHWRDLCAQKAGARVMADLAYSGKRRGTAAAALREWSAVAIESSANRWRETRLKRRVVKEWSDLAAAQRHDGYRAVKTAMLGWRVAIRARERLEELVRSRKAERADDVACRILNCWASLTRRREFSETVLAAMTRLVKRDAWIRRIADDQRRKRLIERWYVVVRDENLRALGHWARRLASRLLAEWAALALAGRRNRERAFTARALRGVVRHQRAVDVARANGLGGVPLTPSPLARARRRRHRNEGGENEGTKHDGASEKAAAEDVAAENVTAKEDVAAEDVTAEKDVATSPDDDAESHARWERRGAREAPPGSSRLARHSQALSDITDSIAAFGADANTPRKIARSVGALAMKAGGGRRVLVPTREVGSGRRRVSAPASGAGAVTHRAVTHRAVTHRARVRWDVDDGSARIDDGDDGDSADYELSSSESEADETRPEPPAADLSPDAAPKPSPGAINPLGTPEPMPEFEELPKEVREALNSPQDPEERTTPIAPTALRDDATELVGFYSPEEKDGLGSPMDRLVTLARNTPPRDGEGRSSSPEFEFRGEVERIDKVLRDLYSNRR</sequence>
<accession>C1EGI6</accession>
<feature type="region of interest" description="Disordered" evidence="2">
    <location>
        <begin position="1492"/>
        <end position="1520"/>
    </location>
</feature>
<feature type="compositionally biased region" description="Basic residues" evidence="2">
    <location>
        <begin position="182"/>
        <end position="192"/>
    </location>
</feature>
<feature type="compositionally biased region" description="Gly residues" evidence="2">
    <location>
        <begin position="703"/>
        <end position="717"/>
    </location>
</feature>
<dbReference type="SMART" id="SM00439">
    <property type="entry name" value="BAH"/>
    <property type="match status" value="1"/>
</dbReference>
<evidence type="ECO:0000313" key="5">
    <source>
        <dbReference type="Proteomes" id="UP000002009"/>
    </source>
</evidence>
<dbReference type="InParanoid" id="C1EGI6"/>
<gene>
    <name evidence="4" type="ORF">MICPUN_63885</name>
</gene>
<feature type="region of interest" description="Disordered" evidence="2">
    <location>
        <begin position="1533"/>
        <end position="1645"/>
    </location>
</feature>
<evidence type="ECO:0000259" key="3">
    <source>
        <dbReference type="PROSITE" id="PS51038"/>
    </source>
</evidence>
<dbReference type="GO" id="GO:0003682">
    <property type="term" value="F:chromatin binding"/>
    <property type="evidence" value="ECO:0007669"/>
    <property type="project" value="InterPro"/>
</dbReference>
<name>C1EGI6_MICCC</name>
<dbReference type="PANTHER" id="PTHR13037">
    <property type="entry name" value="FORMIN"/>
    <property type="match status" value="1"/>
</dbReference>
<feature type="region of interest" description="Disordered" evidence="2">
    <location>
        <begin position="849"/>
        <end position="915"/>
    </location>
</feature>
<dbReference type="InterPro" id="IPR001025">
    <property type="entry name" value="BAH_dom"/>
</dbReference>
<feature type="compositionally biased region" description="Basic and acidic residues" evidence="2">
    <location>
        <begin position="892"/>
        <end position="903"/>
    </location>
</feature>
<proteinExistence type="predicted"/>
<reference evidence="4 5" key="1">
    <citation type="journal article" date="2009" name="Science">
        <title>Green evolution and dynamic adaptations revealed by genomes of the marine picoeukaryotes Micromonas.</title>
        <authorList>
            <person name="Worden A.Z."/>
            <person name="Lee J.H."/>
            <person name="Mock T."/>
            <person name="Rouze P."/>
            <person name="Simmons M.P."/>
            <person name="Aerts A.L."/>
            <person name="Allen A.E."/>
            <person name="Cuvelier M.L."/>
            <person name="Derelle E."/>
            <person name="Everett M.V."/>
            <person name="Foulon E."/>
            <person name="Grimwood J."/>
            <person name="Gundlach H."/>
            <person name="Henrissat B."/>
            <person name="Napoli C."/>
            <person name="McDonald S.M."/>
            <person name="Parker M.S."/>
            <person name="Rombauts S."/>
            <person name="Salamov A."/>
            <person name="Von Dassow P."/>
            <person name="Badger J.H."/>
            <person name="Coutinho P.M."/>
            <person name="Demir E."/>
            <person name="Dubchak I."/>
            <person name="Gentemann C."/>
            <person name="Eikrem W."/>
            <person name="Gready J.E."/>
            <person name="John U."/>
            <person name="Lanier W."/>
            <person name="Lindquist E.A."/>
            <person name="Lucas S."/>
            <person name="Mayer K.F."/>
            <person name="Moreau H."/>
            <person name="Not F."/>
            <person name="Otillar R."/>
            <person name="Panaud O."/>
            <person name="Pangilinan J."/>
            <person name="Paulsen I."/>
            <person name="Piegu B."/>
            <person name="Poliakov A."/>
            <person name="Robbens S."/>
            <person name="Schmutz J."/>
            <person name="Toulza E."/>
            <person name="Wyss T."/>
            <person name="Zelensky A."/>
            <person name="Zhou K."/>
            <person name="Armbrust E.V."/>
            <person name="Bhattacharya D."/>
            <person name="Goodenough U.W."/>
            <person name="Van de Peer Y."/>
            <person name="Grigoriev I.V."/>
        </authorList>
    </citation>
    <scope>NUCLEOTIDE SEQUENCE [LARGE SCALE GENOMIC DNA]</scope>
    <source>
        <strain evidence="5">RCC299 / NOUM17</strain>
    </source>
</reference>
<dbReference type="OrthoDB" id="10403797at2759"/>
<dbReference type="Proteomes" id="UP000002009">
    <property type="component" value="Chromosome 14"/>
</dbReference>
<evidence type="ECO:0000256" key="2">
    <source>
        <dbReference type="SAM" id="MobiDB-lite"/>
    </source>
</evidence>